<evidence type="ECO:0000313" key="2">
    <source>
        <dbReference type="EMBL" id="MDV6232741.1"/>
    </source>
</evidence>
<dbReference type="SMART" id="SM00464">
    <property type="entry name" value="LON"/>
    <property type="match status" value="1"/>
</dbReference>
<dbReference type="PANTHER" id="PTHR46732">
    <property type="entry name" value="ATP-DEPENDENT PROTEASE LA (LON) DOMAIN PROTEIN"/>
    <property type="match status" value="1"/>
</dbReference>
<dbReference type="SUPFAM" id="SSF88697">
    <property type="entry name" value="PUA domain-like"/>
    <property type="match status" value="1"/>
</dbReference>
<dbReference type="EMBL" id="JAWLKE010000007">
    <property type="protein sequence ID" value="MDV6232741.1"/>
    <property type="molecule type" value="Genomic_DNA"/>
</dbReference>
<dbReference type="Pfam" id="PF02190">
    <property type="entry name" value="LON_substr_bdg"/>
    <property type="match status" value="1"/>
</dbReference>
<protein>
    <submittedName>
        <fullName evidence="2">LON peptidase substrate-binding domain-containing protein</fullName>
    </submittedName>
</protein>
<dbReference type="Proteomes" id="UP001185899">
    <property type="component" value="Unassembled WGS sequence"/>
</dbReference>
<evidence type="ECO:0000259" key="1">
    <source>
        <dbReference type="PROSITE" id="PS51787"/>
    </source>
</evidence>
<reference evidence="2 3" key="1">
    <citation type="submission" date="2023-10" db="EMBL/GenBank/DDBJ databases">
        <title>Development of a sustainable strategy for remediation of hydrocarbon-contaminated territories based on the waste exchange concept.</title>
        <authorList>
            <person name="Krivoruchko A."/>
        </authorList>
    </citation>
    <scope>NUCLEOTIDE SEQUENCE [LARGE SCALE GENOMIC DNA]</scope>
    <source>
        <strain evidence="2 3">IEGM 1322</strain>
    </source>
</reference>
<name>A0ABU4B2N1_9NOCA</name>
<sequence length="212" mass="23213">MSVTPMFPLGSVLLPGERLPLHIFEPRYRALVHDCLKQDDPSFGVVLIARGHEAGGGDVRHDVATTAHIIGHESIGDGRYLLECVGGERIRIDAWLPDDPYPQADVRAWPDEETDAVIADTEFDATWARVEDLYELIGRLESSEVVSTPGVPDFLGLPISAAEKIWSLAALIPMGQSDRLDILSAPNARARKTALDDAIENVTAVVQFRLQP</sequence>
<keyword evidence="3" id="KW-1185">Reference proteome</keyword>
<dbReference type="InterPro" id="IPR015947">
    <property type="entry name" value="PUA-like_sf"/>
</dbReference>
<organism evidence="2 3">
    <name type="scientific">Rhodococcus cercidiphylli</name>
    <dbReference type="NCBI Taxonomy" id="489916"/>
    <lineage>
        <taxon>Bacteria</taxon>
        <taxon>Bacillati</taxon>
        <taxon>Actinomycetota</taxon>
        <taxon>Actinomycetes</taxon>
        <taxon>Mycobacteriales</taxon>
        <taxon>Nocardiaceae</taxon>
        <taxon>Rhodococcus</taxon>
    </lineage>
</organism>
<feature type="domain" description="Lon N-terminal" evidence="1">
    <location>
        <begin position="1"/>
        <end position="203"/>
    </location>
</feature>
<dbReference type="PANTHER" id="PTHR46732:SF8">
    <property type="entry name" value="ATP-DEPENDENT PROTEASE LA (LON) DOMAIN PROTEIN"/>
    <property type="match status" value="1"/>
</dbReference>
<dbReference type="Gene3D" id="2.30.130.40">
    <property type="entry name" value="LON domain-like"/>
    <property type="match status" value="1"/>
</dbReference>
<dbReference type="InterPro" id="IPR046336">
    <property type="entry name" value="Lon_prtase_N_sf"/>
</dbReference>
<dbReference type="InterPro" id="IPR003111">
    <property type="entry name" value="Lon_prtase_N"/>
</dbReference>
<evidence type="ECO:0000313" key="3">
    <source>
        <dbReference type="Proteomes" id="UP001185899"/>
    </source>
</evidence>
<accession>A0ABU4B2N1</accession>
<comment type="caution">
    <text evidence="2">The sequence shown here is derived from an EMBL/GenBank/DDBJ whole genome shotgun (WGS) entry which is preliminary data.</text>
</comment>
<dbReference type="PROSITE" id="PS51787">
    <property type="entry name" value="LON_N"/>
    <property type="match status" value="1"/>
</dbReference>
<gene>
    <name evidence="2" type="ORF">R3P95_19485</name>
</gene>
<proteinExistence type="predicted"/>
<dbReference type="RefSeq" id="WP_149406842.1">
    <property type="nucleotide sequence ID" value="NZ_JAWLKE010000007.1"/>
</dbReference>